<sequence length="405" mass="45947">MTRRIIPALTLLLILAAATAWAGKVPKTILYSPEVLAETKRRVQERDPAIMPAYRELLRQADLAIKTPAETVVFKPAPPPGGTKHDYWSVAPYWWPDEASPNGLPYVRHDGETNPEAASKAYDRQRLRTTAANALTLAQAWYLTGSEEYAGKGSALIWSWCCDSVTRMTPHLRFAQMRRGDRPGKWETSPSGIIEGRELIKIAEAARLLEPSHAWSAVVTNKLTKWFEKYLHWLLTSPQGRREAGADNNHGVWYDAQVAVIALYAGKTNLARSVVGTSAAKRLSLEVEGNGAMPRELERTRSRHYTFFTLEAFFTLAAVGDRTGIDLWRWTDGQGRSLRRAFDYAAPYLAKEEPWPFGHTGRYDPFAFTPLFHRAAMVYKEDRYRDYLKALPEAERLRDRAQLFH</sequence>
<protein>
    <submittedName>
        <fullName evidence="5">Alginate lyase</fullName>
    </submittedName>
</protein>
<dbReference type="GO" id="GO:0042597">
    <property type="term" value="C:periplasmic space"/>
    <property type="evidence" value="ECO:0007669"/>
    <property type="project" value="InterPro"/>
</dbReference>
<keyword evidence="2 5" id="KW-0456">Lyase</keyword>
<feature type="chain" id="PRO_5026145890" evidence="3">
    <location>
        <begin position="23"/>
        <end position="405"/>
    </location>
</feature>
<organism evidence="5 6">
    <name type="scientific">Pseudodesulfovibrio cashew</name>
    <dbReference type="NCBI Taxonomy" id="2678688"/>
    <lineage>
        <taxon>Bacteria</taxon>
        <taxon>Pseudomonadati</taxon>
        <taxon>Thermodesulfobacteriota</taxon>
        <taxon>Desulfovibrionia</taxon>
        <taxon>Desulfovibrionales</taxon>
        <taxon>Desulfovibrionaceae</taxon>
    </lineage>
</organism>
<proteinExistence type="predicted"/>
<feature type="signal peptide" evidence="3">
    <location>
        <begin position="1"/>
        <end position="22"/>
    </location>
</feature>
<accession>A0A6I6JF37</accession>
<evidence type="ECO:0000259" key="4">
    <source>
        <dbReference type="Pfam" id="PF05426"/>
    </source>
</evidence>
<dbReference type="RefSeq" id="WP_158945538.1">
    <property type="nucleotide sequence ID" value="NZ_CP046400.1"/>
</dbReference>
<evidence type="ECO:0000256" key="1">
    <source>
        <dbReference type="ARBA" id="ARBA00022729"/>
    </source>
</evidence>
<dbReference type="InterPro" id="IPR008397">
    <property type="entry name" value="Alginate_lyase_dom"/>
</dbReference>
<dbReference type="EMBL" id="CP046400">
    <property type="protein sequence ID" value="QGY38597.1"/>
    <property type="molecule type" value="Genomic_DNA"/>
</dbReference>
<dbReference type="Gene3D" id="1.50.10.100">
    <property type="entry name" value="Chondroitin AC/alginate lyase"/>
    <property type="match status" value="1"/>
</dbReference>
<evidence type="ECO:0000256" key="2">
    <source>
        <dbReference type="ARBA" id="ARBA00023239"/>
    </source>
</evidence>
<evidence type="ECO:0000256" key="3">
    <source>
        <dbReference type="SAM" id="SignalP"/>
    </source>
</evidence>
<evidence type="ECO:0000313" key="5">
    <source>
        <dbReference type="EMBL" id="QGY38597.1"/>
    </source>
</evidence>
<dbReference type="SUPFAM" id="SSF48230">
    <property type="entry name" value="Chondroitin AC/alginate lyase"/>
    <property type="match status" value="1"/>
</dbReference>
<name>A0A6I6JF37_9BACT</name>
<keyword evidence="1 3" id="KW-0732">Signal</keyword>
<reference evidence="5 6" key="1">
    <citation type="submission" date="2019-11" db="EMBL/GenBank/DDBJ databases">
        <authorList>
            <person name="Zheng R.K."/>
            <person name="Sun C.M."/>
        </authorList>
    </citation>
    <scope>NUCLEOTIDE SEQUENCE [LARGE SCALE GENOMIC DNA]</scope>
    <source>
        <strain evidence="5 6">SRB007</strain>
    </source>
</reference>
<dbReference type="InterPro" id="IPR008929">
    <property type="entry name" value="Chondroitin_lyas"/>
</dbReference>
<dbReference type="GO" id="GO:0016829">
    <property type="term" value="F:lyase activity"/>
    <property type="evidence" value="ECO:0007669"/>
    <property type="project" value="UniProtKB-KW"/>
</dbReference>
<evidence type="ECO:0000313" key="6">
    <source>
        <dbReference type="Proteomes" id="UP000428328"/>
    </source>
</evidence>
<dbReference type="AlphaFoldDB" id="A0A6I6JF37"/>
<keyword evidence="6" id="KW-1185">Reference proteome</keyword>
<feature type="domain" description="Alginate lyase" evidence="4">
    <location>
        <begin position="75"/>
        <end position="355"/>
    </location>
</feature>
<dbReference type="Proteomes" id="UP000428328">
    <property type="component" value="Chromosome"/>
</dbReference>
<dbReference type="Pfam" id="PF05426">
    <property type="entry name" value="Alginate_lyase"/>
    <property type="match status" value="1"/>
</dbReference>
<dbReference type="KEGG" id="psel:GM415_00025"/>
<gene>
    <name evidence="5" type="ORF">GM415_00025</name>
</gene>